<dbReference type="Proteomes" id="UP000014962">
    <property type="component" value="Unassembled WGS sequence"/>
</dbReference>
<protein>
    <submittedName>
        <fullName evidence="1">Uncharacterized protein</fullName>
    </submittedName>
</protein>
<comment type="caution">
    <text evidence="1">The sequence shown here is derived from an EMBL/GenBank/DDBJ whole genome shotgun (WGS) entry which is preliminary data.</text>
</comment>
<dbReference type="EMBL" id="ATMR01000126">
    <property type="protein sequence ID" value="EPR72222.1"/>
    <property type="molecule type" value="Genomic_DNA"/>
</dbReference>
<gene>
    <name evidence="1" type="ORF">ADIWIN_2722</name>
</gene>
<keyword evidence="2" id="KW-1185">Reference proteome</keyword>
<organism evidence="1 2">
    <name type="scientific">Winogradskyella psychrotolerans RS-3</name>
    <dbReference type="NCBI Taxonomy" id="641526"/>
    <lineage>
        <taxon>Bacteria</taxon>
        <taxon>Pseudomonadati</taxon>
        <taxon>Bacteroidota</taxon>
        <taxon>Flavobacteriia</taxon>
        <taxon>Flavobacteriales</taxon>
        <taxon>Flavobacteriaceae</taxon>
        <taxon>Winogradskyella</taxon>
    </lineage>
</organism>
<dbReference type="AlphaFoldDB" id="S7VSA9"/>
<sequence length="45" mass="5047">MLNIKGKREKLSLIAVCNKLLEQALATAKSRLIYGVNYKSILVKN</sequence>
<reference evidence="1 2" key="1">
    <citation type="journal article" date="2013" name="Genome Announc.">
        <title>Draft Genome Sequence of Winogradskyella psychrotolerans RS-3T, Isolated from the Marine Transect of Kongsfjorden, Ny-Alesund, Svalbard, Arctic Ocean.</title>
        <authorList>
            <person name="Kumar Pinnaka A."/>
            <person name="Ara S."/>
            <person name="Singh A."/>
            <person name="Shivaji S."/>
        </authorList>
    </citation>
    <scope>NUCLEOTIDE SEQUENCE [LARGE SCALE GENOMIC DNA]</scope>
    <source>
        <strain evidence="1 2">RS-3</strain>
    </source>
</reference>
<name>S7VSA9_9FLAO</name>
<accession>S7VSA9</accession>
<evidence type="ECO:0000313" key="1">
    <source>
        <dbReference type="EMBL" id="EPR72222.1"/>
    </source>
</evidence>
<evidence type="ECO:0000313" key="2">
    <source>
        <dbReference type="Proteomes" id="UP000014962"/>
    </source>
</evidence>
<proteinExistence type="predicted"/>